<protein>
    <recommendedName>
        <fullName evidence="3">Secreted protein</fullName>
    </recommendedName>
</protein>
<dbReference type="Proteomes" id="UP001430953">
    <property type="component" value="Unassembled WGS sequence"/>
</dbReference>
<name>A0AAW2FP59_9HYME</name>
<comment type="caution">
    <text evidence="1">The sequence shown here is derived from an EMBL/GenBank/DDBJ whole genome shotgun (WGS) entry which is preliminary data.</text>
</comment>
<evidence type="ECO:0000313" key="1">
    <source>
        <dbReference type="EMBL" id="KAL0115725.1"/>
    </source>
</evidence>
<dbReference type="AlphaFoldDB" id="A0AAW2FP59"/>
<accession>A0AAW2FP59</accession>
<proteinExistence type="predicted"/>
<reference evidence="1 2" key="1">
    <citation type="submission" date="2023-03" db="EMBL/GenBank/DDBJ databases">
        <title>High recombination rates correlate with genetic variation in Cardiocondyla obscurior ants.</title>
        <authorList>
            <person name="Errbii M."/>
        </authorList>
    </citation>
    <scope>NUCLEOTIDE SEQUENCE [LARGE SCALE GENOMIC DNA]</scope>
    <source>
        <strain evidence="1">Alpha-2009</strain>
        <tissue evidence="1">Whole body</tissue>
    </source>
</reference>
<evidence type="ECO:0008006" key="3">
    <source>
        <dbReference type="Google" id="ProtNLM"/>
    </source>
</evidence>
<organism evidence="1 2">
    <name type="scientific">Cardiocondyla obscurior</name>
    <dbReference type="NCBI Taxonomy" id="286306"/>
    <lineage>
        <taxon>Eukaryota</taxon>
        <taxon>Metazoa</taxon>
        <taxon>Ecdysozoa</taxon>
        <taxon>Arthropoda</taxon>
        <taxon>Hexapoda</taxon>
        <taxon>Insecta</taxon>
        <taxon>Pterygota</taxon>
        <taxon>Neoptera</taxon>
        <taxon>Endopterygota</taxon>
        <taxon>Hymenoptera</taxon>
        <taxon>Apocrita</taxon>
        <taxon>Aculeata</taxon>
        <taxon>Formicoidea</taxon>
        <taxon>Formicidae</taxon>
        <taxon>Myrmicinae</taxon>
        <taxon>Cardiocondyla</taxon>
    </lineage>
</organism>
<sequence>MHYFALLLNSLSLLPFRDMHAILIKIRQRYRNSALLSFIAIIRSLKLNISLRFSPSFFFMTILIPIGQSYKIQYRYSRTHCVRKQLTRTRRLTNCFPFANQLENL</sequence>
<dbReference type="EMBL" id="JADYXP020000010">
    <property type="protein sequence ID" value="KAL0115725.1"/>
    <property type="molecule type" value="Genomic_DNA"/>
</dbReference>
<gene>
    <name evidence="1" type="ORF">PUN28_010925</name>
</gene>
<keyword evidence="2" id="KW-1185">Reference proteome</keyword>
<evidence type="ECO:0000313" key="2">
    <source>
        <dbReference type="Proteomes" id="UP001430953"/>
    </source>
</evidence>